<dbReference type="InterPro" id="IPR041247">
    <property type="entry name" value="Rad52_fam"/>
</dbReference>
<feature type="compositionally biased region" description="Basic and acidic residues" evidence="5">
    <location>
        <begin position="170"/>
        <end position="179"/>
    </location>
</feature>
<keyword evidence="2" id="KW-0227">DNA damage</keyword>
<dbReference type="PANTHER" id="PTHR12132:SF1">
    <property type="entry name" value="DNA REPAIR PROTEIN RAD52 HOMOLOG"/>
    <property type="match status" value="1"/>
</dbReference>
<name>A0A9P4QM73_9PLEO</name>
<evidence type="ECO:0000256" key="2">
    <source>
        <dbReference type="ARBA" id="ARBA00022763"/>
    </source>
</evidence>
<evidence type="ECO:0000313" key="7">
    <source>
        <dbReference type="Proteomes" id="UP000799444"/>
    </source>
</evidence>
<feature type="compositionally biased region" description="Basic and acidic residues" evidence="5">
    <location>
        <begin position="131"/>
        <end position="142"/>
    </location>
</feature>
<keyword evidence="4" id="KW-0234">DNA repair</keyword>
<comment type="similarity">
    <text evidence="1">Belongs to the RAD52 family.</text>
</comment>
<feature type="region of interest" description="Disordered" evidence="5">
    <location>
        <begin position="118"/>
        <end position="200"/>
    </location>
</feature>
<evidence type="ECO:0000313" key="6">
    <source>
        <dbReference type="EMBL" id="KAF2729084.1"/>
    </source>
</evidence>
<dbReference type="GO" id="GO:0005634">
    <property type="term" value="C:nucleus"/>
    <property type="evidence" value="ECO:0007669"/>
    <property type="project" value="TreeGrafter"/>
</dbReference>
<evidence type="ECO:0000256" key="1">
    <source>
        <dbReference type="ARBA" id="ARBA00006638"/>
    </source>
</evidence>
<keyword evidence="7" id="KW-1185">Reference proteome</keyword>
<dbReference type="GO" id="GO:0006312">
    <property type="term" value="P:mitotic recombination"/>
    <property type="evidence" value="ECO:0007669"/>
    <property type="project" value="TreeGrafter"/>
</dbReference>
<dbReference type="EMBL" id="ML996256">
    <property type="protein sequence ID" value="KAF2729084.1"/>
    <property type="molecule type" value="Genomic_DNA"/>
</dbReference>
<sequence length="200" mass="22274">MASSPQTSWPVHIETNEEESHEQIVNLANALFRFNGWSSKIQRVEIDFVDEHSDAGQVSVGISAVVQLSLPNGTSHEAIGYGNVERCDNKGKAFEKARENAAADGIKMALRHFQGVHDQMRHASREPGQTESRDGIVEHRSDQCQQARNKRRYKESTSRNGGCVQGHCSKSREGHKEEPNGDEFGSDPFEEADLVEKMQA</sequence>
<reference evidence="6" key="1">
    <citation type="journal article" date="2020" name="Stud. Mycol.">
        <title>101 Dothideomycetes genomes: a test case for predicting lifestyles and emergence of pathogens.</title>
        <authorList>
            <person name="Haridas S."/>
            <person name="Albert R."/>
            <person name="Binder M."/>
            <person name="Bloem J."/>
            <person name="Labutti K."/>
            <person name="Salamov A."/>
            <person name="Andreopoulos B."/>
            <person name="Baker S."/>
            <person name="Barry K."/>
            <person name="Bills G."/>
            <person name="Bluhm B."/>
            <person name="Cannon C."/>
            <person name="Castanera R."/>
            <person name="Culley D."/>
            <person name="Daum C."/>
            <person name="Ezra D."/>
            <person name="Gonzalez J."/>
            <person name="Henrissat B."/>
            <person name="Kuo A."/>
            <person name="Liang C."/>
            <person name="Lipzen A."/>
            <person name="Lutzoni F."/>
            <person name="Magnuson J."/>
            <person name="Mondo S."/>
            <person name="Nolan M."/>
            <person name="Ohm R."/>
            <person name="Pangilinan J."/>
            <person name="Park H.-J."/>
            <person name="Ramirez L."/>
            <person name="Alfaro M."/>
            <person name="Sun H."/>
            <person name="Tritt A."/>
            <person name="Yoshinaga Y."/>
            <person name="Zwiers L.-H."/>
            <person name="Turgeon B."/>
            <person name="Goodwin S."/>
            <person name="Spatafora J."/>
            <person name="Crous P."/>
            <person name="Grigoriev I."/>
        </authorList>
    </citation>
    <scope>NUCLEOTIDE SEQUENCE</scope>
    <source>
        <strain evidence="6">CBS 125425</strain>
    </source>
</reference>
<dbReference type="OrthoDB" id="206565at2759"/>
<dbReference type="InterPro" id="IPR007232">
    <property type="entry name" value="Rad52_Rad59_Rad22"/>
</dbReference>
<dbReference type="AlphaFoldDB" id="A0A9P4QM73"/>
<evidence type="ECO:0000256" key="5">
    <source>
        <dbReference type="SAM" id="MobiDB-lite"/>
    </source>
</evidence>
<feature type="compositionally biased region" description="Acidic residues" evidence="5">
    <location>
        <begin position="180"/>
        <end position="193"/>
    </location>
</feature>
<evidence type="ECO:0000256" key="4">
    <source>
        <dbReference type="ARBA" id="ARBA00023204"/>
    </source>
</evidence>
<dbReference type="PANTHER" id="PTHR12132">
    <property type="entry name" value="DNA REPAIR AND RECOMBINATION PROTEIN RAD52, RAD59"/>
    <property type="match status" value="1"/>
</dbReference>
<protein>
    <submittedName>
        <fullName evidence="6">DsRNA-binding domain-like protein</fullName>
    </submittedName>
</protein>
<evidence type="ECO:0000256" key="3">
    <source>
        <dbReference type="ARBA" id="ARBA00023172"/>
    </source>
</evidence>
<dbReference type="GO" id="GO:0000724">
    <property type="term" value="P:double-strand break repair via homologous recombination"/>
    <property type="evidence" value="ECO:0007669"/>
    <property type="project" value="TreeGrafter"/>
</dbReference>
<dbReference type="InterPro" id="IPR042525">
    <property type="entry name" value="Rad52_Rad59_Rad22_sf"/>
</dbReference>
<dbReference type="SUPFAM" id="SSF54768">
    <property type="entry name" value="dsRNA-binding domain-like"/>
    <property type="match status" value="1"/>
</dbReference>
<keyword evidence="3" id="KW-0233">DNA recombination</keyword>
<proteinExistence type="inferred from homology"/>
<dbReference type="GO" id="GO:0045002">
    <property type="term" value="P:double-strand break repair via single-strand annealing"/>
    <property type="evidence" value="ECO:0007669"/>
    <property type="project" value="TreeGrafter"/>
</dbReference>
<dbReference type="Pfam" id="PF04098">
    <property type="entry name" value="Rad52_Rad22"/>
    <property type="match status" value="1"/>
</dbReference>
<accession>A0A9P4QM73</accession>
<organism evidence="6 7">
    <name type="scientific">Polyplosphaeria fusca</name>
    <dbReference type="NCBI Taxonomy" id="682080"/>
    <lineage>
        <taxon>Eukaryota</taxon>
        <taxon>Fungi</taxon>
        <taxon>Dikarya</taxon>
        <taxon>Ascomycota</taxon>
        <taxon>Pezizomycotina</taxon>
        <taxon>Dothideomycetes</taxon>
        <taxon>Pleosporomycetidae</taxon>
        <taxon>Pleosporales</taxon>
        <taxon>Tetraplosphaeriaceae</taxon>
        <taxon>Polyplosphaeria</taxon>
    </lineage>
</organism>
<comment type="caution">
    <text evidence="6">The sequence shown here is derived from an EMBL/GenBank/DDBJ whole genome shotgun (WGS) entry which is preliminary data.</text>
</comment>
<dbReference type="Proteomes" id="UP000799444">
    <property type="component" value="Unassembled WGS sequence"/>
</dbReference>
<gene>
    <name evidence="6" type="ORF">EJ04DRAFT_476198</name>
</gene>
<dbReference type="Gene3D" id="3.30.390.80">
    <property type="entry name" value="DNA repair protein Rad52/59/22"/>
    <property type="match status" value="1"/>
</dbReference>